<dbReference type="GO" id="GO:0016020">
    <property type="term" value="C:membrane"/>
    <property type="evidence" value="ECO:0007669"/>
    <property type="project" value="InterPro"/>
</dbReference>
<organism evidence="3 4">
    <name type="scientific">Candidatus Eisenbergiella pullistercoris</name>
    <dbReference type="NCBI Taxonomy" id="2838555"/>
    <lineage>
        <taxon>Bacteria</taxon>
        <taxon>Bacillati</taxon>
        <taxon>Bacillota</taxon>
        <taxon>Clostridia</taxon>
        <taxon>Lachnospirales</taxon>
        <taxon>Lachnospiraceae</taxon>
        <taxon>Eisenbergiella</taxon>
    </lineage>
</organism>
<proteinExistence type="predicted"/>
<comment type="caution">
    <text evidence="3">The sequence shown here is derived from an EMBL/GenBank/DDBJ whole genome shotgun (WGS) entry which is preliminary data.</text>
</comment>
<keyword evidence="2" id="KW-0808">Transferase</keyword>
<sequence length="287" mass="33241">MVILQLSGGLGNQMFEYALYLSLRARGKQVKIDDVSDFRTPDRRPVQLWAFDADYERASREEVIRYTDSAMDPLSRVRRKLTGRKSLLYREKDMEYDASVFERDPVYLTGFFQSEKYFADVKDEVRSHLAFSGRVKKELPEGYRGILSRIAACPAVSVHVRRGDYLHASHNGIYEGICTEAYYREAMERVRKKEPGAVFFLFSNDMEWTKAHLAGPDCVPVEGGSEEKGYLDLYLMSRCRHNIIANSSFSWWGAWLNDNPKKQVIAPARWINGRECRDIYTEGMIRI</sequence>
<dbReference type="Proteomes" id="UP000824007">
    <property type="component" value="Unassembled WGS sequence"/>
</dbReference>
<evidence type="ECO:0000313" key="3">
    <source>
        <dbReference type="EMBL" id="HIY59120.1"/>
    </source>
</evidence>
<dbReference type="Pfam" id="PF01531">
    <property type="entry name" value="Glyco_transf_11"/>
    <property type="match status" value="1"/>
</dbReference>
<gene>
    <name evidence="3" type="ORF">H9831_00325</name>
</gene>
<dbReference type="GO" id="GO:0005975">
    <property type="term" value="P:carbohydrate metabolic process"/>
    <property type="evidence" value="ECO:0007669"/>
    <property type="project" value="InterPro"/>
</dbReference>
<reference evidence="3" key="2">
    <citation type="submission" date="2021-04" db="EMBL/GenBank/DDBJ databases">
        <authorList>
            <person name="Gilroy R."/>
        </authorList>
    </citation>
    <scope>NUCLEOTIDE SEQUENCE</scope>
    <source>
        <strain evidence="3">ChiSxjej3B15-24422</strain>
    </source>
</reference>
<evidence type="ECO:0000313" key="4">
    <source>
        <dbReference type="Proteomes" id="UP000824007"/>
    </source>
</evidence>
<keyword evidence="1" id="KW-0328">Glycosyltransferase</keyword>
<dbReference type="AlphaFoldDB" id="A0A9D1YLK6"/>
<evidence type="ECO:0000256" key="2">
    <source>
        <dbReference type="ARBA" id="ARBA00022679"/>
    </source>
</evidence>
<dbReference type="PANTHER" id="PTHR11927">
    <property type="entry name" value="GALACTOSIDE 2-L-FUCOSYLTRANSFERASE"/>
    <property type="match status" value="1"/>
</dbReference>
<dbReference type="PANTHER" id="PTHR11927:SF9">
    <property type="entry name" value="L-FUCOSYLTRANSFERASE"/>
    <property type="match status" value="1"/>
</dbReference>
<dbReference type="CDD" id="cd11301">
    <property type="entry name" value="Fut1_Fut2_like"/>
    <property type="match status" value="1"/>
</dbReference>
<dbReference type="InterPro" id="IPR002516">
    <property type="entry name" value="Glyco_trans_11"/>
</dbReference>
<dbReference type="EMBL" id="DXDD01000003">
    <property type="protein sequence ID" value="HIY59120.1"/>
    <property type="molecule type" value="Genomic_DNA"/>
</dbReference>
<name>A0A9D1YLK6_9FIRM</name>
<protein>
    <submittedName>
        <fullName evidence="3">Alpha-1,2-fucosyltransferase</fullName>
    </submittedName>
</protein>
<dbReference type="GO" id="GO:0008107">
    <property type="term" value="F:galactoside 2-alpha-L-fucosyltransferase activity"/>
    <property type="evidence" value="ECO:0007669"/>
    <property type="project" value="InterPro"/>
</dbReference>
<accession>A0A9D1YLK6</accession>
<reference evidence="3" key="1">
    <citation type="journal article" date="2021" name="PeerJ">
        <title>Extensive microbial diversity within the chicken gut microbiome revealed by metagenomics and culture.</title>
        <authorList>
            <person name="Gilroy R."/>
            <person name="Ravi A."/>
            <person name="Getino M."/>
            <person name="Pursley I."/>
            <person name="Horton D.L."/>
            <person name="Alikhan N.F."/>
            <person name="Baker D."/>
            <person name="Gharbi K."/>
            <person name="Hall N."/>
            <person name="Watson M."/>
            <person name="Adriaenssens E.M."/>
            <person name="Foster-Nyarko E."/>
            <person name="Jarju S."/>
            <person name="Secka A."/>
            <person name="Antonio M."/>
            <person name="Oren A."/>
            <person name="Chaudhuri R.R."/>
            <person name="La Ragione R."/>
            <person name="Hildebrand F."/>
            <person name="Pallen M.J."/>
        </authorList>
    </citation>
    <scope>NUCLEOTIDE SEQUENCE</scope>
    <source>
        <strain evidence="3">ChiSxjej3B15-24422</strain>
    </source>
</reference>
<evidence type="ECO:0000256" key="1">
    <source>
        <dbReference type="ARBA" id="ARBA00022676"/>
    </source>
</evidence>